<dbReference type="GO" id="GO:0035145">
    <property type="term" value="C:exon-exon junction complex"/>
    <property type="evidence" value="ECO:0007669"/>
    <property type="project" value="InterPro"/>
</dbReference>
<feature type="region of interest" description="Disordered" evidence="13">
    <location>
        <begin position="135"/>
        <end position="227"/>
    </location>
</feature>
<evidence type="ECO:0000256" key="2">
    <source>
        <dbReference type="ARBA" id="ARBA00004496"/>
    </source>
</evidence>
<dbReference type="GO" id="GO:0006417">
    <property type="term" value="P:regulation of translation"/>
    <property type="evidence" value="ECO:0007669"/>
    <property type="project" value="UniProtKB-KW"/>
</dbReference>
<feature type="compositionally biased region" description="Basic residues" evidence="13">
    <location>
        <begin position="24"/>
        <end position="36"/>
    </location>
</feature>
<keyword evidence="5" id="KW-0963">Cytoplasm</keyword>
<feature type="region of interest" description="Disordered" evidence="13">
    <location>
        <begin position="429"/>
        <end position="453"/>
    </location>
</feature>
<dbReference type="InterPro" id="IPR018545">
    <property type="entry name" value="Btz_dom"/>
</dbReference>
<organism evidence="15 16">
    <name type="scientific">Sparassis crispa</name>
    <dbReference type="NCBI Taxonomy" id="139825"/>
    <lineage>
        <taxon>Eukaryota</taxon>
        <taxon>Fungi</taxon>
        <taxon>Dikarya</taxon>
        <taxon>Basidiomycota</taxon>
        <taxon>Agaricomycotina</taxon>
        <taxon>Agaricomycetes</taxon>
        <taxon>Polyporales</taxon>
        <taxon>Sparassidaceae</taxon>
        <taxon>Sparassis</taxon>
    </lineage>
</organism>
<dbReference type="InParanoid" id="A0A401GCI7"/>
<proteinExistence type="inferred from homology"/>
<name>A0A401GCI7_9APHY</name>
<evidence type="ECO:0000256" key="8">
    <source>
        <dbReference type="ARBA" id="ARBA00022845"/>
    </source>
</evidence>
<dbReference type="EMBL" id="BFAD01000002">
    <property type="protein sequence ID" value="GBE79872.1"/>
    <property type="molecule type" value="Genomic_DNA"/>
</dbReference>
<evidence type="ECO:0000256" key="12">
    <source>
        <dbReference type="ARBA" id="ARBA00023242"/>
    </source>
</evidence>
<dbReference type="GO" id="GO:0003729">
    <property type="term" value="F:mRNA binding"/>
    <property type="evidence" value="ECO:0007669"/>
    <property type="project" value="InterPro"/>
</dbReference>
<dbReference type="STRING" id="139825.A0A401GCI7"/>
<keyword evidence="12" id="KW-0539">Nucleus</keyword>
<feature type="domain" description="Btz" evidence="14">
    <location>
        <begin position="200"/>
        <end position="340"/>
    </location>
</feature>
<accession>A0A401GCI7</accession>
<feature type="region of interest" description="Disordered" evidence="13">
    <location>
        <begin position="347"/>
        <end position="369"/>
    </location>
</feature>
<dbReference type="GeneID" id="38776789"/>
<evidence type="ECO:0000256" key="3">
    <source>
        <dbReference type="ARBA" id="ARBA00009548"/>
    </source>
</evidence>
<evidence type="ECO:0000256" key="9">
    <source>
        <dbReference type="ARBA" id="ARBA00022884"/>
    </source>
</evidence>
<dbReference type="GO" id="GO:0051028">
    <property type="term" value="P:mRNA transport"/>
    <property type="evidence" value="ECO:0007669"/>
    <property type="project" value="UniProtKB-KW"/>
</dbReference>
<feature type="compositionally biased region" description="Gly residues" evidence="13">
    <location>
        <begin position="347"/>
        <end position="357"/>
    </location>
</feature>
<keyword evidence="10" id="KW-0866">Nonsense-mediated mRNA decay</keyword>
<evidence type="ECO:0000313" key="16">
    <source>
        <dbReference type="Proteomes" id="UP000287166"/>
    </source>
</evidence>
<dbReference type="GO" id="GO:0005737">
    <property type="term" value="C:cytoplasm"/>
    <property type="evidence" value="ECO:0007669"/>
    <property type="project" value="UniProtKB-SubCell"/>
</dbReference>
<feature type="compositionally biased region" description="Low complexity" evidence="13">
    <location>
        <begin position="433"/>
        <end position="446"/>
    </location>
</feature>
<sequence>MPAPVSATVFTTPSTIDKLSSGPHAKKTRLVRRRGRGQNGIESDDEIEREVRSDSDTDDQSSFDSESGSDTTQSPPPLEIDGHPSLNASSSKSLPVASDAGPFVHATDWADMVAAENLNGVEDLPVIDFADLDRHGIDQQLPPPPRSRKSHRPAKKHIASRSLSAPPSSPPARPPQAAESGHVSDTEQPMASASVHAPEESHPSRLRGQSARQAYQQRLESDPSYVPTVGEFWGHDDRLLDKDLRSLSGWWRGRWQSRGRGRGGFSMRGRGGSGFYPGRVPMHPQDRVDELGGPSSAVPPAEVPPIDQPWTHDGFEEMRRRDDRQPQASFRPQRGFAFRGRGGFIGARGRGGFGRGGSTPSPTGYRLGLPPGAAPGRIWYAMKPERMWTKQHDAFLYFDTSLKPRPGQGPGYRVKVPGGKEEIVRAAPRRFGASSSAATAQASSSQDDGERQFTVRLPRKAGKEKAKEEVQPTVAQTLVAEEPATTVVELSIEEVFTVRPNVVPNRRIDIPVQPQDPTSYTVPPLPAPASFYPPVPVLLSQPQSPASSLNADKPSAPQVPTQSMVAQASGPGPSVQIQESVPRKPSTPEESLPSQPGPSIEEARAAPPTLHPLQTAFSPIPQTSPLYGSPFGYAPALPPGIGMSQHGMPYELATGRAVFIQPTPPPMFTPRPMMHSHMAHPSTSVPFVPSYMQHQPSPDFVSHSHTPPMNSFIDASTGTPIFAPARQSSRIEIRAPVDSSEGKKVPPRPSGLRTSVSSSGQYGAAEIQVQQPASLSGSSDTFGAAPVNGVPTLNGASLPNDMQQPVEPQQFQAVDPAMVYAPYQQQYYYPEQYGYPAYMDMSPPVMQYETYPASAEHRPPPPQPMIYY</sequence>
<dbReference type="Proteomes" id="UP000287166">
    <property type="component" value="Unassembled WGS sequence"/>
</dbReference>
<comment type="similarity">
    <text evidence="3">Belongs to the CASC3 family.</text>
</comment>
<evidence type="ECO:0000256" key="4">
    <source>
        <dbReference type="ARBA" id="ARBA00022448"/>
    </source>
</evidence>
<evidence type="ECO:0000259" key="14">
    <source>
        <dbReference type="Pfam" id="PF09405"/>
    </source>
</evidence>
<dbReference type="GO" id="GO:0006397">
    <property type="term" value="P:mRNA processing"/>
    <property type="evidence" value="ECO:0007669"/>
    <property type="project" value="UniProtKB-KW"/>
</dbReference>
<comment type="subcellular location">
    <subcellularLocation>
        <location evidence="2">Cytoplasm</location>
    </subcellularLocation>
    <subcellularLocation>
        <location evidence="1">Nucleus</location>
    </subcellularLocation>
</comment>
<keyword evidence="11" id="KW-0508">mRNA splicing</keyword>
<keyword evidence="4" id="KW-0813">Transport</keyword>
<dbReference type="GO" id="GO:0008380">
    <property type="term" value="P:RNA splicing"/>
    <property type="evidence" value="ECO:0007669"/>
    <property type="project" value="UniProtKB-KW"/>
</dbReference>
<comment type="caution">
    <text evidence="15">The sequence shown here is derived from an EMBL/GenBank/DDBJ whole genome shotgun (WGS) entry which is preliminary data.</text>
</comment>
<feature type="compositionally biased region" description="Polar residues" evidence="13">
    <location>
        <begin position="8"/>
        <end position="18"/>
    </location>
</feature>
<evidence type="ECO:0000256" key="6">
    <source>
        <dbReference type="ARBA" id="ARBA00022664"/>
    </source>
</evidence>
<feature type="region of interest" description="Disordered" evidence="13">
    <location>
        <begin position="1"/>
        <end position="100"/>
    </location>
</feature>
<dbReference type="RefSeq" id="XP_027610785.1">
    <property type="nucleotide sequence ID" value="XM_027754984.1"/>
</dbReference>
<evidence type="ECO:0000256" key="10">
    <source>
        <dbReference type="ARBA" id="ARBA00023161"/>
    </source>
</evidence>
<reference evidence="15 16" key="1">
    <citation type="journal article" date="2018" name="Sci. Rep.">
        <title>Genome sequence of the cauliflower mushroom Sparassis crispa (Hanabiratake) and its association with beneficial usage.</title>
        <authorList>
            <person name="Kiyama R."/>
            <person name="Furutani Y."/>
            <person name="Kawaguchi K."/>
            <person name="Nakanishi T."/>
        </authorList>
    </citation>
    <scope>NUCLEOTIDE SEQUENCE [LARGE SCALE GENOMIC DNA]</scope>
</reference>
<keyword evidence="6" id="KW-0507">mRNA processing</keyword>
<dbReference type="GO" id="GO:0000184">
    <property type="term" value="P:nuclear-transcribed mRNA catabolic process, nonsense-mediated decay"/>
    <property type="evidence" value="ECO:0007669"/>
    <property type="project" value="UniProtKB-KW"/>
</dbReference>
<dbReference type="Pfam" id="PF09405">
    <property type="entry name" value="Btz"/>
    <property type="match status" value="1"/>
</dbReference>
<feature type="compositionally biased region" description="Basic residues" evidence="13">
    <location>
        <begin position="146"/>
        <end position="159"/>
    </location>
</feature>
<dbReference type="AlphaFoldDB" id="A0A401GCI7"/>
<feature type="region of interest" description="Disordered" evidence="13">
    <location>
        <begin position="542"/>
        <end position="604"/>
    </location>
</feature>
<feature type="compositionally biased region" description="Polar residues" evidence="13">
    <location>
        <begin position="752"/>
        <end position="761"/>
    </location>
</feature>
<feature type="compositionally biased region" description="Polar residues" evidence="13">
    <location>
        <begin position="768"/>
        <end position="781"/>
    </location>
</feature>
<feature type="compositionally biased region" description="Basic and acidic residues" evidence="13">
    <location>
        <begin position="729"/>
        <end position="744"/>
    </location>
</feature>
<evidence type="ECO:0000256" key="5">
    <source>
        <dbReference type="ARBA" id="ARBA00022490"/>
    </source>
</evidence>
<evidence type="ECO:0000256" key="11">
    <source>
        <dbReference type="ARBA" id="ARBA00023187"/>
    </source>
</evidence>
<keyword evidence="16" id="KW-1185">Reference proteome</keyword>
<keyword evidence="9" id="KW-0694">RNA-binding</keyword>
<keyword evidence="8" id="KW-0810">Translation regulation</keyword>
<feature type="region of interest" description="Disordered" evidence="13">
    <location>
        <begin position="724"/>
        <end position="800"/>
    </location>
</feature>
<feature type="region of interest" description="Disordered" evidence="13">
    <location>
        <begin position="290"/>
        <end position="309"/>
    </location>
</feature>
<evidence type="ECO:0000256" key="7">
    <source>
        <dbReference type="ARBA" id="ARBA00022816"/>
    </source>
</evidence>
<gene>
    <name evidence="15" type="ORF">SCP_0210740</name>
</gene>
<evidence type="ECO:0000313" key="15">
    <source>
        <dbReference type="EMBL" id="GBE79872.1"/>
    </source>
</evidence>
<dbReference type="OrthoDB" id="3361414at2759"/>
<evidence type="ECO:0000256" key="13">
    <source>
        <dbReference type="SAM" id="MobiDB-lite"/>
    </source>
</evidence>
<protein>
    <recommendedName>
        <fullName evidence="14">Btz domain-containing protein</fullName>
    </recommendedName>
</protein>
<evidence type="ECO:0000256" key="1">
    <source>
        <dbReference type="ARBA" id="ARBA00004123"/>
    </source>
</evidence>
<keyword evidence="7" id="KW-0509">mRNA transport</keyword>